<dbReference type="AlphaFoldDB" id="A0A222P071"/>
<proteinExistence type="predicted"/>
<reference evidence="4" key="1">
    <citation type="submission" date="2016-07" db="EMBL/GenBank/DDBJ databases">
        <authorList>
            <person name="Florea S."/>
            <person name="Webb J.S."/>
            <person name="Jaromczyk J."/>
            <person name="Schardl C.L."/>
        </authorList>
    </citation>
    <scope>NUCLEOTIDE SEQUENCE [LARGE SCALE GENOMIC DNA]</scope>
    <source>
        <strain evidence="4">CDC-D5610</strain>
    </source>
</reference>
<evidence type="ECO:0000256" key="1">
    <source>
        <dbReference type="PROSITE-ProRule" id="PRU00464"/>
    </source>
</evidence>
<sequence length="141" mass="16438">MTFEVDSRIRAGSFWLGDWPLSSVYLKNNVYFPWIILIPQVPDVQEIYQLSAKDRAQLMSEITALSRIMDDVFKPDKLNVGALGNIVSQLHIHIVARFRYDKCWPHSIWQPDVAISSYSLKHTEELVHRLKEQLANIFVLR</sequence>
<organism evidence="3 4">
    <name type="scientific">Legionella clemsonensis</name>
    <dbReference type="NCBI Taxonomy" id="1867846"/>
    <lineage>
        <taxon>Bacteria</taxon>
        <taxon>Pseudomonadati</taxon>
        <taxon>Pseudomonadota</taxon>
        <taxon>Gammaproteobacteria</taxon>
        <taxon>Legionellales</taxon>
        <taxon>Legionellaceae</taxon>
        <taxon>Legionella</taxon>
    </lineage>
</organism>
<dbReference type="GO" id="GO:0003824">
    <property type="term" value="F:catalytic activity"/>
    <property type="evidence" value="ECO:0007669"/>
    <property type="project" value="InterPro"/>
</dbReference>
<dbReference type="InterPro" id="IPR036265">
    <property type="entry name" value="HIT-like_sf"/>
</dbReference>
<dbReference type="RefSeq" id="WP_094090320.1">
    <property type="nucleotide sequence ID" value="NZ_CP016397.1"/>
</dbReference>
<dbReference type="EMBL" id="CP016397">
    <property type="protein sequence ID" value="ASQ45240.1"/>
    <property type="molecule type" value="Genomic_DNA"/>
</dbReference>
<comment type="caution">
    <text evidence="1">Lacks conserved residue(s) required for the propagation of feature annotation.</text>
</comment>
<evidence type="ECO:0000313" key="3">
    <source>
        <dbReference type="EMBL" id="ASQ45240.1"/>
    </source>
</evidence>
<dbReference type="Gene3D" id="3.30.428.10">
    <property type="entry name" value="HIT-like"/>
    <property type="match status" value="1"/>
</dbReference>
<name>A0A222P071_9GAMM</name>
<dbReference type="PIRSF" id="PIRSF000714">
    <property type="entry name" value="HIT"/>
    <property type="match status" value="1"/>
</dbReference>
<evidence type="ECO:0000313" key="4">
    <source>
        <dbReference type="Proteomes" id="UP000201728"/>
    </source>
</evidence>
<dbReference type="Proteomes" id="UP000201728">
    <property type="component" value="Chromosome"/>
</dbReference>
<dbReference type="Pfam" id="PF01230">
    <property type="entry name" value="HIT"/>
    <property type="match status" value="1"/>
</dbReference>
<evidence type="ECO:0000259" key="2">
    <source>
        <dbReference type="PROSITE" id="PS51084"/>
    </source>
</evidence>
<dbReference type="InterPro" id="IPR011146">
    <property type="entry name" value="HIT-like"/>
</dbReference>
<feature type="domain" description="HIT" evidence="2">
    <location>
        <begin position="35"/>
        <end position="104"/>
    </location>
</feature>
<dbReference type="KEGG" id="lcd:clem_03410"/>
<protein>
    <submittedName>
        <fullName evidence="3">HIT domain protein</fullName>
    </submittedName>
</protein>
<dbReference type="OrthoDB" id="9799145at2"/>
<keyword evidence="4" id="KW-1185">Reference proteome</keyword>
<dbReference type="InterPro" id="IPR026026">
    <property type="entry name" value="HIT_Hint"/>
</dbReference>
<dbReference type="SUPFAM" id="SSF54197">
    <property type="entry name" value="HIT-like"/>
    <property type="match status" value="1"/>
</dbReference>
<gene>
    <name evidence="3" type="ORF">clem_03410</name>
</gene>
<accession>A0A222P071</accession>
<dbReference type="PROSITE" id="PS51084">
    <property type="entry name" value="HIT_2"/>
    <property type="match status" value="1"/>
</dbReference>